<reference evidence="1 2" key="1">
    <citation type="journal article" date="2020" name="Nature">
        <title>Six reference-quality genomes reveal evolution of bat adaptations.</title>
        <authorList>
            <person name="Jebb D."/>
            <person name="Huang Z."/>
            <person name="Pippel M."/>
            <person name="Hughes G.M."/>
            <person name="Lavrichenko K."/>
            <person name="Devanna P."/>
            <person name="Winkler S."/>
            <person name="Jermiin L.S."/>
            <person name="Skirmuntt E.C."/>
            <person name="Katzourakis A."/>
            <person name="Burkitt-Gray L."/>
            <person name="Ray D.A."/>
            <person name="Sullivan K.A.M."/>
            <person name="Roscito J.G."/>
            <person name="Kirilenko B.M."/>
            <person name="Davalos L.M."/>
            <person name="Corthals A.P."/>
            <person name="Power M.L."/>
            <person name="Jones G."/>
            <person name="Ransome R.D."/>
            <person name="Dechmann D.K.N."/>
            <person name="Locatelli A.G."/>
            <person name="Puechmaille S.J."/>
            <person name="Fedrigo O."/>
            <person name="Jarvis E.D."/>
            <person name="Hiller M."/>
            <person name="Vernes S.C."/>
            <person name="Myers E.W."/>
            <person name="Teeling E.C."/>
        </authorList>
    </citation>
    <scope>NUCLEOTIDE SEQUENCE [LARGE SCALE GENOMIC DNA]</scope>
    <source>
        <strain evidence="1">MRhiFer1</strain>
        <tissue evidence="1">Lung</tissue>
    </source>
</reference>
<protein>
    <submittedName>
        <fullName evidence="1">Uncharacterized protein</fullName>
    </submittedName>
</protein>
<comment type="caution">
    <text evidence="1">The sequence shown here is derived from an EMBL/GenBank/DDBJ whole genome shotgun (WGS) entry which is preliminary data.</text>
</comment>
<evidence type="ECO:0000313" key="2">
    <source>
        <dbReference type="Proteomes" id="UP000585614"/>
    </source>
</evidence>
<accession>A0A7J7X6D8</accession>
<evidence type="ECO:0000313" key="1">
    <source>
        <dbReference type="EMBL" id="KAF6344870.1"/>
    </source>
</evidence>
<dbReference type="AlphaFoldDB" id="A0A7J7X6D8"/>
<sequence>MSLCNDSADVTTEQLVVDRALGTERKIRNVSVLIEVLLIGSEAGSVPAHLLRGDNGLTRSLMRPSDHIPSANLPTRHNPCKVSHQPENCTAPGPWAFPANPHCEQHPAKPWAQDVGRVGEQIQVRNPGSSGIFSQLASFVEDLPTVGCWASR</sequence>
<organism evidence="1 2">
    <name type="scientific">Rhinolophus ferrumequinum</name>
    <name type="common">Greater horseshoe bat</name>
    <dbReference type="NCBI Taxonomy" id="59479"/>
    <lineage>
        <taxon>Eukaryota</taxon>
        <taxon>Metazoa</taxon>
        <taxon>Chordata</taxon>
        <taxon>Craniata</taxon>
        <taxon>Vertebrata</taxon>
        <taxon>Euteleostomi</taxon>
        <taxon>Mammalia</taxon>
        <taxon>Eutheria</taxon>
        <taxon>Laurasiatheria</taxon>
        <taxon>Chiroptera</taxon>
        <taxon>Yinpterochiroptera</taxon>
        <taxon>Rhinolophoidea</taxon>
        <taxon>Rhinolophidae</taxon>
        <taxon>Rhinolophinae</taxon>
        <taxon>Rhinolophus</taxon>
    </lineage>
</organism>
<name>A0A7J7X6D8_RHIFE</name>
<proteinExistence type="predicted"/>
<gene>
    <name evidence="1" type="ORF">mRhiFer1_010246</name>
</gene>
<dbReference type="Proteomes" id="UP000585614">
    <property type="component" value="Unassembled WGS sequence"/>
</dbReference>
<dbReference type="EMBL" id="JACAGC010000009">
    <property type="protein sequence ID" value="KAF6344870.1"/>
    <property type="molecule type" value="Genomic_DNA"/>
</dbReference>